<protein>
    <submittedName>
        <fullName evidence="3">VanZ family protein</fullName>
    </submittedName>
</protein>
<dbReference type="Pfam" id="PF04892">
    <property type="entry name" value="VanZ"/>
    <property type="match status" value="1"/>
</dbReference>
<feature type="transmembrane region" description="Helical" evidence="1">
    <location>
        <begin position="75"/>
        <end position="94"/>
    </location>
</feature>
<gene>
    <name evidence="3" type="ORF">EBAPG3_001010</name>
</gene>
<dbReference type="eggNOG" id="COG5652">
    <property type="taxonomic scope" value="Bacteria"/>
</dbReference>
<dbReference type="InterPro" id="IPR006976">
    <property type="entry name" value="VanZ-like"/>
</dbReference>
<feature type="transmembrane region" description="Helical" evidence="1">
    <location>
        <begin position="576"/>
        <end position="596"/>
    </location>
</feature>
<name>A0A1W6SL09_9PROT</name>
<feature type="transmembrane region" description="Helical" evidence="1">
    <location>
        <begin position="293"/>
        <end position="312"/>
    </location>
</feature>
<keyword evidence="1" id="KW-1133">Transmembrane helix</keyword>
<feature type="transmembrane region" description="Helical" evidence="1">
    <location>
        <begin position="45"/>
        <end position="63"/>
    </location>
</feature>
<keyword evidence="1" id="KW-0812">Transmembrane</keyword>
<feature type="transmembrane region" description="Helical" evidence="1">
    <location>
        <begin position="434"/>
        <end position="459"/>
    </location>
</feature>
<feature type="transmembrane region" description="Helical" evidence="1">
    <location>
        <begin position="397"/>
        <end position="414"/>
    </location>
</feature>
<evidence type="ECO:0000259" key="2">
    <source>
        <dbReference type="Pfam" id="PF04892"/>
    </source>
</evidence>
<dbReference type="AlphaFoldDB" id="A0A1W6SL09"/>
<feature type="transmembrane region" description="Helical" evidence="1">
    <location>
        <begin position="544"/>
        <end position="564"/>
    </location>
</feature>
<keyword evidence="1" id="KW-0472">Membrane</keyword>
<reference evidence="3 4" key="1">
    <citation type="journal article" date="2015" name="Int. J. Syst. Evol. Microbiol.">
        <title>Nitrosospira lacus sp. nov., a psychrotolerant, ammonia-oxidizing bacterium from sandy lake sediment.</title>
        <authorList>
            <person name="Urakawa H."/>
            <person name="Garcia J.C."/>
            <person name="Nielsen J.L."/>
            <person name="Le V.Q."/>
            <person name="Kozlowski J.A."/>
            <person name="Stein L.Y."/>
            <person name="Lim C.K."/>
            <person name="Pommerening-Roser A."/>
            <person name="Martens-Habbena W."/>
            <person name="Stahl D.A."/>
            <person name="Klotz M.G."/>
        </authorList>
    </citation>
    <scope>NUCLEOTIDE SEQUENCE [LARGE SCALE GENOMIC DNA]</scope>
    <source>
        <strain evidence="3 4">APG3</strain>
    </source>
</reference>
<dbReference type="Proteomes" id="UP000012179">
    <property type="component" value="Chromosome"/>
</dbReference>
<feature type="transmembrane region" description="Helical" evidence="1">
    <location>
        <begin position="253"/>
        <end position="273"/>
    </location>
</feature>
<feature type="transmembrane region" description="Helical" evidence="1">
    <location>
        <begin position="100"/>
        <end position="122"/>
    </location>
</feature>
<evidence type="ECO:0000256" key="1">
    <source>
        <dbReference type="SAM" id="Phobius"/>
    </source>
</evidence>
<sequence>MRILSVIAVLIAYGSLYPGNFSTPDAEAARQFLTDWRPFTSPGDLLGNIALFFPLGMAGILFASNRGNATIHGAWLLLFALVYSFALQLAQVWLPSRSAALADVLWNMTGMLSGMAVAHLIGKRLPGNAHPFDAALLVPLLVLILWLLTELLPLVPTLDWQKFKDALKPLLEFNISFPAATMHAAGALAAGSAFVALGRQPSTWLGSAIVIVWAGKVIIVNLILDASLFLGSLAGYAGCLMLSRLGRVKLFEAAFWLLLIAWSIAAITPFSPASGGTFNGIPFATMLRGSMETGARGLVQSLFIYTALLWLLQRTGMSIAKAVVGLVVWSCLIELTQMGLLGRTADVTEPILLLLIGWALSGMRKHAGPAKQQTETPASKPHPLMAVRTAASGKRTLALLTIGIGMCVAIGWLITRSPWVPYNVRELVYQGHPFRSLVLLAALLYWAMGFPILMAQWLARGKLYLLSFPPLALLHGLIAWLLLWSAVPSESIHDIVGSPVLNWPWEWEILGRFLALFSLWSVAATAGTVIAARRSFRSTNGAQSALLGWAIGACLLVPISYYIVVKAASTDNLVELMAGNGSVGAFLLIGLAMAGISFGGTKTTLALIPGTTGRTMAAAWVLASGALTYLAIYFGMEQVIVKYNQVFSALQFLLSSDRSHLAGPGELAVRYIALWSTLITAIVMVQYPLWSWAISDLRKAR</sequence>
<feature type="transmembrane region" description="Helical" evidence="1">
    <location>
        <begin position="672"/>
        <end position="694"/>
    </location>
</feature>
<dbReference type="EMBL" id="CP021106">
    <property type="protein sequence ID" value="ARO86472.1"/>
    <property type="molecule type" value="Genomic_DNA"/>
</dbReference>
<feature type="domain" description="VanZ-like" evidence="2">
    <location>
        <begin position="7"/>
        <end position="121"/>
    </location>
</feature>
<evidence type="ECO:0000313" key="4">
    <source>
        <dbReference type="Proteomes" id="UP000012179"/>
    </source>
</evidence>
<feature type="transmembrane region" description="Helical" evidence="1">
    <location>
        <begin position="134"/>
        <end position="155"/>
    </location>
</feature>
<dbReference type="KEGG" id="nlc:EBAPG3_001010"/>
<feature type="transmembrane region" description="Helical" evidence="1">
    <location>
        <begin position="204"/>
        <end position="223"/>
    </location>
</feature>
<evidence type="ECO:0000313" key="3">
    <source>
        <dbReference type="EMBL" id="ARO86472.1"/>
    </source>
</evidence>
<dbReference type="RefSeq" id="WP_004180787.1">
    <property type="nucleotide sequence ID" value="NZ_CP021106.3"/>
</dbReference>
<feature type="transmembrane region" description="Helical" evidence="1">
    <location>
        <begin position="229"/>
        <end position="246"/>
    </location>
</feature>
<feature type="transmembrane region" description="Helical" evidence="1">
    <location>
        <begin position="509"/>
        <end position="532"/>
    </location>
</feature>
<proteinExistence type="predicted"/>
<dbReference type="OrthoDB" id="7055135at2"/>
<keyword evidence="4" id="KW-1185">Reference proteome</keyword>
<feature type="transmembrane region" description="Helical" evidence="1">
    <location>
        <begin position="175"/>
        <end position="197"/>
    </location>
</feature>
<accession>A0A1W6SL09</accession>
<feature type="transmembrane region" description="Helical" evidence="1">
    <location>
        <begin position="617"/>
        <end position="636"/>
    </location>
</feature>
<organism evidence="3 4">
    <name type="scientific">Nitrosospira lacus</name>
    <dbReference type="NCBI Taxonomy" id="1288494"/>
    <lineage>
        <taxon>Bacteria</taxon>
        <taxon>Pseudomonadati</taxon>
        <taxon>Pseudomonadota</taxon>
        <taxon>Betaproteobacteria</taxon>
        <taxon>Nitrosomonadales</taxon>
        <taxon>Nitrosomonadaceae</taxon>
        <taxon>Nitrosospira</taxon>
    </lineage>
</organism>
<feature type="transmembrane region" description="Helical" evidence="1">
    <location>
        <begin position="471"/>
        <end position="489"/>
    </location>
</feature>